<evidence type="ECO:0000256" key="2">
    <source>
        <dbReference type="ARBA" id="ARBA00023043"/>
    </source>
</evidence>
<dbReference type="Pfam" id="PF00023">
    <property type="entry name" value="Ank"/>
    <property type="match status" value="1"/>
</dbReference>
<dbReference type="PROSITE" id="PS50088">
    <property type="entry name" value="ANK_REPEAT"/>
    <property type="match status" value="3"/>
</dbReference>
<gene>
    <name evidence="8" type="ORF">Pfra01_002358200</name>
</gene>
<evidence type="ECO:0000256" key="3">
    <source>
        <dbReference type="PROSITE-ProRule" id="PRU00023"/>
    </source>
</evidence>
<name>A0A9W7D3R6_9STRA</name>
<dbReference type="PANTHER" id="PTHR24166:SF48">
    <property type="entry name" value="PROTEIN VAPYRIN"/>
    <property type="match status" value="1"/>
</dbReference>
<reference evidence="8" key="1">
    <citation type="submission" date="2023-04" db="EMBL/GenBank/DDBJ databases">
        <title>Phytophthora fragariaefolia NBRC 109709.</title>
        <authorList>
            <person name="Ichikawa N."/>
            <person name="Sato H."/>
            <person name="Tonouchi N."/>
        </authorList>
    </citation>
    <scope>NUCLEOTIDE SEQUENCE</scope>
    <source>
        <strain evidence="8">NBRC 109709</strain>
    </source>
</reference>
<evidence type="ECO:0000313" key="9">
    <source>
        <dbReference type="Proteomes" id="UP001165121"/>
    </source>
</evidence>
<dbReference type="PROSITE" id="PS50297">
    <property type="entry name" value="ANK_REP_REGION"/>
    <property type="match status" value="2"/>
</dbReference>
<dbReference type="InterPro" id="IPR044926">
    <property type="entry name" value="RGS_subdomain_2"/>
</dbReference>
<sequence>MGPTGAAVRPAHGGVGQPVAGSAGPRERERIHAGARRETAAGITPLLAVVMAEDTVALGILVEFKVLLTHETKHHVNAVLLAADKGREQVLRALLDYGADVDGVNGMGRSTLIQATMSGNTDLIRLLLAYGASKELRDRDGKSALDWAMQLRNAAIVSALSSPLTRADLYAQLKAEDEDEDGEDLSSLSTNRVRQQKRKAEMDKALRNTDLGMIRELLSTEGFQLSPNYEDAHGNTPLLVACRSGTYADVVFCLKCNCIPIHQNREGISALMAACKRGDEEMIRLLMKCGSSLMTCDFSGNNGFYYLNSFDHPDLAIDYTIKQRGAYTGDKAPTFVLGSVVPLTGCMKSEYLISLAQADISFSLEGASDDSSRTVDDTASVRSSYDEHENVELDDQAIRKWGIRQETLKRDKHRKILYEQERERILAVRTRGRRNGIIAPLPSDPAGRLKFPICDNCQLSRAHKRCLSCDQVLCDKCHARLHELAYRRHHQYEELKPKLHIGHELREIALSNQENSLQYAVVKSDSCVVEMRKILVGDDNVPQSIVPLTSIDPEVEKYHRKQRIAKEKAISQMQINVPVVAAKHATQVGEGMVYTQPAELELAALYTTQKKFDKARVLLRQVERLVTDSLGILHPTMLKVAIGKARIDQRYHEAVRTCHHVYNIRVRALTTSHKCVSEIIEKLDEFISKREMAEMGKQDLVTLEKIEQERRQLEQLANESEKHLANFRHLMMKDPEGLATFSAFARQEFAEDLVTFWISIEEFKEVGCTSLSSLSKQLCNHVVKYTQEGIDSKTLRSRAVTTYLTYIKSRRIKVITAAQRKKIKKAITTPGKKLQQTIYDDVQAQIFELIYKGVYVRYLAKTK</sequence>
<keyword evidence="9" id="KW-1185">Reference proteome</keyword>
<dbReference type="CDD" id="cd19757">
    <property type="entry name" value="Bbox1"/>
    <property type="match status" value="1"/>
</dbReference>
<dbReference type="GO" id="GO:0008270">
    <property type="term" value="F:zinc ion binding"/>
    <property type="evidence" value="ECO:0007669"/>
    <property type="project" value="UniProtKB-KW"/>
</dbReference>
<dbReference type="Gene3D" id="1.25.40.20">
    <property type="entry name" value="Ankyrin repeat-containing domain"/>
    <property type="match status" value="2"/>
</dbReference>
<feature type="region of interest" description="Disordered" evidence="5">
    <location>
        <begin position="1"/>
        <end position="35"/>
    </location>
</feature>
<evidence type="ECO:0000313" key="8">
    <source>
        <dbReference type="EMBL" id="GMF55852.1"/>
    </source>
</evidence>
<dbReference type="Pfam" id="PF00615">
    <property type="entry name" value="RGS"/>
    <property type="match status" value="1"/>
</dbReference>
<dbReference type="Pfam" id="PF13637">
    <property type="entry name" value="Ank_4"/>
    <property type="match status" value="1"/>
</dbReference>
<dbReference type="Proteomes" id="UP001165121">
    <property type="component" value="Unassembled WGS sequence"/>
</dbReference>
<feature type="repeat" description="ANK" evidence="3">
    <location>
        <begin position="266"/>
        <end position="298"/>
    </location>
</feature>
<evidence type="ECO:0000256" key="5">
    <source>
        <dbReference type="SAM" id="MobiDB-lite"/>
    </source>
</evidence>
<dbReference type="PROSITE" id="PS50132">
    <property type="entry name" value="RGS"/>
    <property type="match status" value="1"/>
</dbReference>
<dbReference type="PRINTS" id="PR01301">
    <property type="entry name" value="RGSPROTEIN"/>
</dbReference>
<dbReference type="SUPFAM" id="SSF48403">
    <property type="entry name" value="Ankyrin repeat"/>
    <property type="match status" value="1"/>
</dbReference>
<dbReference type="OrthoDB" id="194358at2759"/>
<keyword evidence="4" id="KW-0863">Zinc-finger</keyword>
<dbReference type="EMBL" id="BSXT01003864">
    <property type="protein sequence ID" value="GMF55852.1"/>
    <property type="molecule type" value="Genomic_DNA"/>
</dbReference>
<evidence type="ECO:0000256" key="1">
    <source>
        <dbReference type="ARBA" id="ARBA00022737"/>
    </source>
</evidence>
<dbReference type="InterPro" id="IPR016137">
    <property type="entry name" value="RGS"/>
</dbReference>
<dbReference type="SUPFAM" id="SSF48097">
    <property type="entry name" value="Regulator of G-protein signaling, RGS"/>
    <property type="match status" value="1"/>
</dbReference>
<dbReference type="InterPro" id="IPR036305">
    <property type="entry name" value="RGS_sf"/>
</dbReference>
<comment type="caution">
    <text evidence="8">The sequence shown here is derived from an EMBL/GenBank/DDBJ whole genome shotgun (WGS) entry which is preliminary data.</text>
</comment>
<evidence type="ECO:0000259" key="6">
    <source>
        <dbReference type="PROSITE" id="PS50119"/>
    </source>
</evidence>
<feature type="region of interest" description="Disordered" evidence="5">
    <location>
        <begin position="180"/>
        <end position="201"/>
    </location>
</feature>
<keyword evidence="1" id="KW-0677">Repeat</keyword>
<dbReference type="InterPro" id="IPR050889">
    <property type="entry name" value="Dendritic_Spine_Reg/Scaffold"/>
</dbReference>
<keyword evidence="2 3" id="KW-0040">ANK repeat</keyword>
<evidence type="ECO:0000259" key="7">
    <source>
        <dbReference type="PROSITE" id="PS50132"/>
    </source>
</evidence>
<organism evidence="8 9">
    <name type="scientific">Phytophthora fragariaefolia</name>
    <dbReference type="NCBI Taxonomy" id="1490495"/>
    <lineage>
        <taxon>Eukaryota</taxon>
        <taxon>Sar</taxon>
        <taxon>Stramenopiles</taxon>
        <taxon>Oomycota</taxon>
        <taxon>Peronosporomycetes</taxon>
        <taxon>Peronosporales</taxon>
        <taxon>Peronosporaceae</taxon>
        <taxon>Phytophthora</taxon>
    </lineage>
</organism>
<evidence type="ECO:0000256" key="4">
    <source>
        <dbReference type="PROSITE-ProRule" id="PRU00024"/>
    </source>
</evidence>
<keyword evidence="4" id="KW-0479">Metal-binding</keyword>
<proteinExistence type="predicted"/>
<dbReference type="AlphaFoldDB" id="A0A9W7D3R6"/>
<dbReference type="PROSITE" id="PS50119">
    <property type="entry name" value="ZF_BBOX"/>
    <property type="match status" value="1"/>
</dbReference>
<dbReference type="PANTHER" id="PTHR24166">
    <property type="entry name" value="ROLLING PEBBLES, ISOFORM B"/>
    <property type="match status" value="1"/>
</dbReference>
<dbReference type="InterPro" id="IPR036770">
    <property type="entry name" value="Ankyrin_rpt-contain_sf"/>
</dbReference>
<feature type="compositionally biased region" description="Basic and acidic residues" evidence="5">
    <location>
        <begin position="25"/>
        <end position="35"/>
    </location>
</feature>
<dbReference type="SMART" id="SM00315">
    <property type="entry name" value="RGS"/>
    <property type="match status" value="1"/>
</dbReference>
<dbReference type="SMART" id="SM00248">
    <property type="entry name" value="ANK"/>
    <property type="match status" value="5"/>
</dbReference>
<feature type="domain" description="B box-type" evidence="6">
    <location>
        <begin position="449"/>
        <end position="495"/>
    </location>
</feature>
<feature type="domain" description="RGS" evidence="7">
    <location>
        <begin position="731"/>
        <end position="863"/>
    </location>
</feature>
<keyword evidence="4" id="KW-0862">Zinc</keyword>
<protein>
    <submittedName>
        <fullName evidence="8">Unnamed protein product</fullName>
    </submittedName>
</protein>
<accession>A0A9W7D3R6</accession>
<feature type="repeat" description="ANK" evidence="3">
    <location>
        <begin position="74"/>
        <end position="106"/>
    </location>
</feature>
<feature type="repeat" description="ANK" evidence="3">
    <location>
        <begin position="107"/>
        <end position="139"/>
    </location>
</feature>
<dbReference type="InterPro" id="IPR002110">
    <property type="entry name" value="Ankyrin_rpt"/>
</dbReference>
<dbReference type="InterPro" id="IPR000315">
    <property type="entry name" value="Znf_B-box"/>
</dbReference>
<dbReference type="Gene3D" id="1.10.167.10">
    <property type="entry name" value="Regulator of G-protein Signalling 4, domain 2"/>
    <property type="match status" value="1"/>
</dbReference>